<feature type="transmembrane region" description="Helical" evidence="1">
    <location>
        <begin position="29"/>
        <end position="52"/>
    </location>
</feature>
<dbReference type="AlphaFoldDB" id="Q254P5"/>
<keyword evidence="1" id="KW-0812">Transmembrane</keyword>
<accession>Q254P5</accession>
<evidence type="ECO:0000313" key="2">
    <source>
        <dbReference type="EMBL" id="BAE81243.1"/>
    </source>
</evidence>
<evidence type="ECO:0000313" key="3">
    <source>
        <dbReference type="Proteomes" id="UP000001260"/>
    </source>
</evidence>
<name>Q254P5_CHLFF</name>
<keyword evidence="1" id="KW-0472">Membrane</keyword>
<dbReference type="EMBL" id="AP006861">
    <property type="protein sequence ID" value="BAE81243.1"/>
    <property type="molecule type" value="Genomic_DNA"/>
</dbReference>
<sequence length="134" mass="14671">MTCYLNFGQQDLSDYSTSKKVVCVVFDLITFPAVSVIASILAWSILIIKIVAKTLKFLIQRGESGISLSESFGRIPTEIITEHLILIPLIGSILHGLALVFKGHLNNYASFGSIDSVVNFASGTPAYLEHVINW</sequence>
<protein>
    <submittedName>
        <fullName evidence="2">Uncharacterized protein</fullName>
    </submittedName>
</protein>
<dbReference type="Proteomes" id="UP000001260">
    <property type="component" value="Chromosome"/>
</dbReference>
<dbReference type="OrthoDB" id="18073at2"/>
<dbReference type="HOGENOM" id="CLU_1812335_0_0_0"/>
<proteinExistence type="predicted"/>
<dbReference type="RefSeq" id="WP_011458023.1">
    <property type="nucleotide sequence ID" value="NC_007899.1"/>
</dbReference>
<gene>
    <name evidence="2" type="ordered locus">CF0471</name>
</gene>
<dbReference type="KEGG" id="cfe:BAE81243.1"/>
<organism evidence="2 3">
    <name type="scientific">Chlamydia felis (strain Fe/C-56)</name>
    <name type="common">Chlamydophila felis</name>
    <dbReference type="NCBI Taxonomy" id="264202"/>
    <lineage>
        <taxon>Bacteria</taxon>
        <taxon>Pseudomonadati</taxon>
        <taxon>Chlamydiota</taxon>
        <taxon>Chlamydiia</taxon>
        <taxon>Chlamydiales</taxon>
        <taxon>Chlamydiaceae</taxon>
        <taxon>Chlamydia/Chlamydophila group</taxon>
        <taxon>Chlamydia</taxon>
    </lineage>
</organism>
<keyword evidence="3" id="KW-1185">Reference proteome</keyword>
<keyword evidence="1" id="KW-1133">Transmembrane helix</keyword>
<dbReference type="STRING" id="264202.gene:10544292"/>
<feature type="transmembrane region" description="Helical" evidence="1">
    <location>
        <begin position="84"/>
        <end position="101"/>
    </location>
</feature>
<reference evidence="2 3" key="1">
    <citation type="journal article" date="2006" name="DNA Res.">
        <title>Genome sequence of the cat pathogen, Chlamydophila felis.</title>
        <authorList>
            <person name="Azuma Y."/>
            <person name="Hirakawa H."/>
            <person name="Yamashita A."/>
            <person name="Cai Y."/>
            <person name="Rahman M.A."/>
            <person name="Suzuki H."/>
            <person name="Mitaku S."/>
            <person name="Toh H."/>
            <person name="Goto S."/>
            <person name="Murakami T."/>
            <person name="Sugi K."/>
            <person name="Hayashi H."/>
            <person name="Fukushi H."/>
            <person name="Hattori M."/>
            <person name="Kuhara S."/>
            <person name="Shirai M."/>
        </authorList>
    </citation>
    <scope>NUCLEOTIDE SEQUENCE [LARGE SCALE GENOMIC DNA]</scope>
    <source>
        <strain evidence="2 3">Fe/C-56</strain>
    </source>
</reference>
<evidence type="ECO:0000256" key="1">
    <source>
        <dbReference type="SAM" id="Phobius"/>
    </source>
</evidence>